<protein>
    <submittedName>
        <fullName evidence="2">Uncharacterized protein</fullName>
    </submittedName>
</protein>
<dbReference type="EMBL" id="JBHMEP010000004">
    <property type="protein sequence ID" value="MFB9136261.1"/>
    <property type="molecule type" value="Genomic_DNA"/>
</dbReference>
<evidence type="ECO:0000256" key="1">
    <source>
        <dbReference type="SAM" id="Phobius"/>
    </source>
</evidence>
<evidence type="ECO:0000313" key="2">
    <source>
        <dbReference type="EMBL" id="MFB9136261.1"/>
    </source>
</evidence>
<comment type="caution">
    <text evidence="2">The sequence shown here is derived from an EMBL/GenBank/DDBJ whole genome shotgun (WGS) entry which is preliminary data.</text>
</comment>
<keyword evidence="1" id="KW-0472">Membrane</keyword>
<proteinExistence type="predicted"/>
<evidence type="ECO:0000313" key="3">
    <source>
        <dbReference type="Proteomes" id="UP001589645"/>
    </source>
</evidence>
<name>A0ABV5HPU1_9VIBR</name>
<organism evidence="2 3">
    <name type="scientific">Vibrio olivae</name>
    <dbReference type="NCBI Taxonomy" id="1243002"/>
    <lineage>
        <taxon>Bacteria</taxon>
        <taxon>Pseudomonadati</taxon>
        <taxon>Pseudomonadota</taxon>
        <taxon>Gammaproteobacteria</taxon>
        <taxon>Vibrionales</taxon>
        <taxon>Vibrionaceae</taxon>
        <taxon>Vibrio</taxon>
    </lineage>
</organism>
<dbReference type="RefSeq" id="WP_390194322.1">
    <property type="nucleotide sequence ID" value="NZ_JBHMEP010000004.1"/>
</dbReference>
<gene>
    <name evidence="2" type="ORF">ACFFUV_14905</name>
</gene>
<keyword evidence="1" id="KW-1133">Transmembrane helix</keyword>
<sequence>MIPLLAAVVFIIALGKKVELPKSLLLFWPLLTVVSFLFTPNSAIAVLLSLFVCSPFIIHFRSLRAKHVLFSTCVVCSCLLAVTIQSL</sequence>
<feature type="transmembrane region" description="Helical" evidence="1">
    <location>
        <begin position="25"/>
        <end position="53"/>
    </location>
</feature>
<reference evidence="2 3" key="1">
    <citation type="submission" date="2024-09" db="EMBL/GenBank/DDBJ databases">
        <authorList>
            <person name="Sun Q."/>
            <person name="Mori K."/>
        </authorList>
    </citation>
    <scope>NUCLEOTIDE SEQUENCE [LARGE SCALE GENOMIC DNA]</scope>
    <source>
        <strain evidence="2 3">CECT 8064</strain>
    </source>
</reference>
<accession>A0ABV5HPU1</accession>
<feature type="transmembrane region" description="Helical" evidence="1">
    <location>
        <begin position="65"/>
        <end position="84"/>
    </location>
</feature>
<keyword evidence="3" id="KW-1185">Reference proteome</keyword>
<dbReference type="Proteomes" id="UP001589645">
    <property type="component" value="Unassembled WGS sequence"/>
</dbReference>
<keyword evidence="1" id="KW-0812">Transmembrane</keyword>